<name>A0ABQ5XBB9_9GAMM</name>
<sequence>MKRYLIEPEFLLIHDVNPDSSTSHSALAPRQQMVYHIVDLATMQRVPSESGHIDAVASTCMQLNESSDSASSLPSDIVQSIAISNAHSISEQPAILANLALAQKIFNQNMQQQNAVSHQQALNQIKLAVVGKYVAMINSVGLGDQAATEKMGEEIEKLVRQLERIIDDKASDSVAREAS</sequence>
<proteinExistence type="predicted"/>
<protein>
    <submittedName>
        <fullName evidence="1">Uncharacterized protein</fullName>
    </submittedName>
</protein>
<dbReference type="EMBL" id="BSOA01000015">
    <property type="protein sequence ID" value="GLQ88232.1"/>
    <property type="molecule type" value="Genomic_DNA"/>
</dbReference>
<organism evidence="1 2">
    <name type="scientific">Dyella flagellata</name>
    <dbReference type="NCBI Taxonomy" id="1867833"/>
    <lineage>
        <taxon>Bacteria</taxon>
        <taxon>Pseudomonadati</taxon>
        <taxon>Pseudomonadota</taxon>
        <taxon>Gammaproteobacteria</taxon>
        <taxon>Lysobacterales</taxon>
        <taxon>Rhodanobacteraceae</taxon>
        <taxon>Dyella</taxon>
    </lineage>
</organism>
<accession>A0ABQ5XBB9</accession>
<gene>
    <name evidence="1" type="ORF">GCM10007898_18010</name>
</gene>
<evidence type="ECO:0000313" key="2">
    <source>
        <dbReference type="Proteomes" id="UP001156627"/>
    </source>
</evidence>
<reference evidence="2" key="1">
    <citation type="journal article" date="2019" name="Int. J. Syst. Evol. Microbiol.">
        <title>The Global Catalogue of Microorganisms (GCM) 10K type strain sequencing project: providing services to taxonomists for standard genome sequencing and annotation.</title>
        <authorList>
            <consortium name="The Broad Institute Genomics Platform"/>
            <consortium name="The Broad Institute Genome Sequencing Center for Infectious Disease"/>
            <person name="Wu L."/>
            <person name="Ma J."/>
        </authorList>
    </citation>
    <scope>NUCLEOTIDE SEQUENCE [LARGE SCALE GENOMIC DNA]</scope>
    <source>
        <strain evidence="2">NBRC 111981</strain>
    </source>
</reference>
<comment type="caution">
    <text evidence="1">The sequence shown here is derived from an EMBL/GenBank/DDBJ whole genome shotgun (WGS) entry which is preliminary data.</text>
</comment>
<keyword evidence="2" id="KW-1185">Reference proteome</keyword>
<dbReference type="Proteomes" id="UP001156627">
    <property type="component" value="Unassembled WGS sequence"/>
</dbReference>
<dbReference type="RefSeq" id="WP_284331677.1">
    <property type="nucleotide sequence ID" value="NZ_BSOA01000015.1"/>
</dbReference>
<evidence type="ECO:0000313" key="1">
    <source>
        <dbReference type="EMBL" id="GLQ88232.1"/>
    </source>
</evidence>